<dbReference type="EMBL" id="MK816297">
    <property type="protein sequence ID" value="QDB70870.1"/>
    <property type="molecule type" value="Genomic_DNA"/>
</dbReference>
<dbReference type="GeneID" id="77948055"/>
<reference evidence="2 3" key="1">
    <citation type="submission" date="2019-04" db="EMBL/GenBank/DDBJ databases">
        <title>Complete genome sequence of a novel bacteriophage, PBPA162, infecting Pseudomonas aeruginosa.</title>
        <authorList>
            <person name="Myung H."/>
            <person name="Hong H."/>
            <person name="Cho J."/>
        </authorList>
    </citation>
    <scope>NUCLEOTIDE SEQUENCE [LARGE SCALE GENOMIC DNA]</scope>
</reference>
<feature type="region of interest" description="Disordered" evidence="1">
    <location>
        <begin position="44"/>
        <end position="110"/>
    </location>
</feature>
<protein>
    <submittedName>
        <fullName evidence="2">Uncharacterized protein</fullName>
    </submittedName>
</protein>
<feature type="region of interest" description="Disordered" evidence="1">
    <location>
        <begin position="1"/>
        <end position="24"/>
    </location>
</feature>
<accession>A0A4Y5TQK5</accession>
<dbReference type="KEGG" id="vg:77948055"/>
<feature type="compositionally biased region" description="Basic and acidic residues" evidence="1">
    <location>
        <begin position="44"/>
        <end position="57"/>
    </location>
</feature>
<dbReference type="RefSeq" id="YP_010671799.1">
    <property type="nucleotide sequence ID" value="NC_070971.1"/>
</dbReference>
<dbReference type="Proteomes" id="UP000319293">
    <property type="component" value="Segment"/>
</dbReference>
<evidence type="ECO:0000313" key="2">
    <source>
        <dbReference type="EMBL" id="QDB70870.1"/>
    </source>
</evidence>
<name>A0A4Y5TQK5_9CAUD</name>
<keyword evidence="3" id="KW-1185">Reference proteome</keyword>
<organism evidence="2 3">
    <name type="scientific">Pseudomonas virus PBPA162</name>
    <dbReference type="NCBI Taxonomy" id="2588096"/>
    <lineage>
        <taxon>Viruses</taxon>
        <taxon>Duplodnaviria</taxon>
        <taxon>Heunggongvirae</taxon>
        <taxon>Uroviricota</taxon>
        <taxon>Caudoviricetes</taxon>
        <taxon>Queuovirinae</taxon>
        <taxon>Iggyvirus</taxon>
        <taxon>Iggyvirus PBPA162</taxon>
    </lineage>
</organism>
<proteinExistence type="predicted"/>
<sequence length="222" mass="24399">MTEKLKDALSKLDPENNAHWTQTGEPALAIVNAFSGAKYTREDVVRADPEFSRDKARQAATTATEPGTDNATESTPAPEQAAEPTNVVTTTAQPTQAQPETEADEGVKEENPTAVLEGHLESAHARIAELMDMRSKVEAEIRQVQDYVYKAESELSRMRGTTNSQSVITAYLMAQRKHTEMRIQNAPELKELARMGAELAKRLGVSPLDDALNKRKRIPGSK</sequence>
<feature type="compositionally biased region" description="Low complexity" evidence="1">
    <location>
        <begin position="89"/>
        <end position="100"/>
    </location>
</feature>
<evidence type="ECO:0000256" key="1">
    <source>
        <dbReference type="SAM" id="MobiDB-lite"/>
    </source>
</evidence>
<feature type="compositionally biased region" description="Polar residues" evidence="1">
    <location>
        <begin position="59"/>
        <end position="77"/>
    </location>
</feature>
<feature type="compositionally biased region" description="Basic and acidic residues" evidence="1">
    <location>
        <begin position="1"/>
        <end position="16"/>
    </location>
</feature>
<evidence type="ECO:0000313" key="3">
    <source>
        <dbReference type="Proteomes" id="UP000319293"/>
    </source>
</evidence>